<dbReference type="Proteomes" id="UP000018227">
    <property type="component" value="Unassembled WGS sequence"/>
</dbReference>
<proteinExistence type="predicted"/>
<dbReference type="HOGENOM" id="CLU_2841739_0_0_9"/>
<dbReference type="STRING" id="592026.GCWU0000282_002511"/>
<protein>
    <submittedName>
        <fullName evidence="2">Uncharacterized protein</fullName>
    </submittedName>
</protein>
<feature type="compositionally biased region" description="Polar residues" evidence="1">
    <location>
        <begin position="10"/>
        <end position="22"/>
    </location>
</feature>
<dbReference type="AlphaFoldDB" id="V2Y3U1"/>
<dbReference type="RefSeq" id="WP_023355370.1">
    <property type="nucleotide sequence ID" value="NZ_KI535369.1"/>
</dbReference>
<keyword evidence="3" id="KW-1185">Reference proteome</keyword>
<evidence type="ECO:0000313" key="3">
    <source>
        <dbReference type="Proteomes" id="UP000018227"/>
    </source>
</evidence>
<evidence type="ECO:0000256" key="1">
    <source>
        <dbReference type="SAM" id="MobiDB-lite"/>
    </source>
</evidence>
<feature type="region of interest" description="Disordered" evidence="1">
    <location>
        <begin position="1"/>
        <end position="27"/>
    </location>
</feature>
<reference evidence="2 3" key="1">
    <citation type="submission" date="2013-06" db="EMBL/GenBank/DDBJ databases">
        <authorList>
            <person name="Weinstock G."/>
            <person name="Sodergren E."/>
            <person name="Clifton S."/>
            <person name="Fulton L."/>
            <person name="Fulton B."/>
            <person name="Courtney L."/>
            <person name="Fronick C."/>
            <person name="Harrison M."/>
            <person name="Strong C."/>
            <person name="Farmer C."/>
            <person name="Delahaunty K."/>
            <person name="Markovic C."/>
            <person name="Hall O."/>
            <person name="Minx P."/>
            <person name="Tomlinson C."/>
            <person name="Mitreva M."/>
            <person name="Nelson J."/>
            <person name="Hou S."/>
            <person name="Wollam A."/>
            <person name="Pepin K.H."/>
            <person name="Johnson M."/>
            <person name="Bhonagiri V."/>
            <person name="Nash W.E."/>
            <person name="Warren W."/>
            <person name="Chinwalla A."/>
            <person name="Mardis E.R."/>
            <person name="Wilson R.K."/>
        </authorList>
    </citation>
    <scope>NUCLEOTIDE SEQUENCE [LARGE SCALE GENOMIC DNA]</scope>
    <source>
        <strain evidence="2 3">ATCC 51271</strain>
    </source>
</reference>
<gene>
    <name evidence="2" type="ORF">GCWU0000282_002511</name>
</gene>
<name>V2Y3U1_9FIRM</name>
<dbReference type="EMBL" id="ACIL03000016">
    <property type="protein sequence ID" value="ESL02376.1"/>
    <property type="molecule type" value="Genomic_DNA"/>
</dbReference>
<accession>V2Y3U1</accession>
<evidence type="ECO:0000313" key="2">
    <source>
        <dbReference type="EMBL" id="ESL02376.1"/>
    </source>
</evidence>
<dbReference type="OrthoDB" id="2003862at2"/>
<organism evidence="2 3">
    <name type="scientific">Catonella morbi ATCC 51271</name>
    <dbReference type="NCBI Taxonomy" id="592026"/>
    <lineage>
        <taxon>Bacteria</taxon>
        <taxon>Bacillati</taxon>
        <taxon>Bacillota</taxon>
        <taxon>Clostridia</taxon>
        <taxon>Lachnospirales</taxon>
        <taxon>Lachnospiraceae</taxon>
        <taxon>Catonella</taxon>
    </lineage>
</organism>
<comment type="caution">
    <text evidence="2">The sequence shown here is derived from an EMBL/GenBank/DDBJ whole genome shotgun (WGS) entry which is preliminary data.</text>
</comment>
<sequence length="65" mass="7694">MKDLHKNPSKKSVVNHNKTRNGTPVDHPQNCEHECPYGFDRPLCFPCYKKILKEMREKRKEKNGI</sequence>